<comment type="caution">
    <text evidence="2">The sequence shown here is derived from an EMBL/GenBank/DDBJ whole genome shotgun (WGS) entry which is preliminary data.</text>
</comment>
<evidence type="ECO:0000313" key="3">
    <source>
        <dbReference type="Proteomes" id="UP001235849"/>
    </source>
</evidence>
<protein>
    <submittedName>
        <fullName evidence="2">PIN domain-containing protein</fullName>
    </submittedName>
</protein>
<accession>A0ABT7BAC5</accession>
<dbReference type="SUPFAM" id="SSF88723">
    <property type="entry name" value="PIN domain-like"/>
    <property type="match status" value="1"/>
</dbReference>
<organism evidence="2 3">
    <name type="scientific">Roseofilum capinflatum BLCC-M114</name>
    <dbReference type="NCBI Taxonomy" id="3022440"/>
    <lineage>
        <taxon>Bacteria</taxon>
        <taxon>Bacillati</taxon>
        <taxon>Cyanobacteriota</taxon>
        <taxon>Cyanophyceae</taxon>
        <taxon>Desertifilales</taxon>
        <taxon>Desertifilaceae</taxon>
        <taxon>Roseofilum</taxon>
        <taxon>Roseofilum capinflatum</taxon>
    </lineage>
</organism>
<dbReference type="RefSeq" id="WP_283768391.1">
    <property type="nucleotide sequence ID" value="NZ_JAQOSO010000096.1"/>
</dbReference>
<evidence type="ECO:0000259" key="1">
    <source>
        <dbReference type="Pfam" id="PF01850"/>
    </source>
</evidence>
<proteinExistence type="predicted"/>
<keyword evidence="3" id="KW-1185">Reference proteome</keyword>
<feature type="domain" description="PIN" evidence="1">
    <location>
        <begin position="4"/>
        <end position="116"/>
    </location>
</feature>
<dbReference type="Proteomes" id="UP001235849">
    <property type="component" value="Unassembled WGS sequence"/>
</dbReference>
<gene>
    <name evidence="2" type="ORF">PMG25_18620</name>
</gene>
<dbReference type="Gene3D" id="3.40.50.1010">
    <property type="entry name" value="5'-nuclease"/>
    <property type="match status" value="1"/>
</dbReference>
<sequence>MVKVLFDTSILVSAFVVSHPHHQSCADWLNRAKIREIDGLVATHTLAETYSVLTRLPLRPRISAHLAQQLITENLERLETVPFAAKDYHAVMTNMVSLNLTGGSIYDALIAQAAIQQFSLLCGTS</sequence>
<dbReference type="EMBL" id="JAQOSO010000096">
    <property type="protein sequence ID" value="MDJ1176101.1"/>
    <property type="molecule type" value="Genomic_DNA"/>
</dbReference>
<dbReference type="InterPro" id="IPR029060">
    <property type="entry name" value="PIN-like_dom_sf"/>
</dbReference>
<dbReference type="Pfam" id="PF01850">
    <property type="entry name" value="PIN"/>
    <property type="match status" value="1"/>
</dbReference>
<evidence type="ECO:0000313" key="2">
    <source>
        <dbReference type="EMBL" id="MDJ1176101.1"/>
    </source>
</evidence>
<reference evidence="2 3" key="1">
    <citation type="submission" date="2023-01" db="EMBL/GenBank/DDBJ databases">
        <title>Novel diversity within Roseofilum (Cyanobacteria; Desertifilaceae) from marine benthic mats with descriptions of four novel species.</title>
        <authorList>
            <person name="Wang Y."/>
            <person name="Berthold D.E."/>
            <person name="Hu J."/>
            <person name="Lefler F.W."/>
            <person name="Laughinghouse H.D. IV."/>
        </authorList>
    </citation>
    <scope>NUCLEOTIDE SEQUENCE [LARGE SCALE GENOMIC DNA]</scope>
    <source>
        <strain evidence="2 3">BLCC-M114</strain>
    </source>
</reference>
<dbReference type="InterPro" id="IPR002716">
    <property type="entry name" value="PIN_dom"/>
</dbReference>
<name>A0ABT7BAC5_9CYAN</name>